<name>A0A6V8SI67_9CLOT</name>
<organism evidence="1 2">
    <name type="scientific">Clostridium fungisolvens</name>
    <dbReference type="NCBI Taxonomy" id="1604897"/>
    <lineage>
        <taxon>Bacteria</taxon>
        <taxon>Bacillati</taxon>
        <taxon>Bacillota</taxon>
        <taxon>Clostridia</taxon>
        <taxon>Eubacteriales</taxon>
        <taxon>Clostridiaceae</taxon>
        <taxon>Clostridium</taxon>
    </lineage>
</organism>
<dbReference type="GO" id="GO:0008967">
    <property type="term" value="F:phosphoglycolate phosphatase activity"/>
    <property type="evidence" value="ECO:0007669"/>
    <property type="project" value="TreeGrafter"/>
</dbReference>
<keyword evidence="2" id="KW-1185">Reference proteome</keyword>
<dbReference type="Pfam" id="PF13419">
    <property type="entry name" value="HAD_2"/>
    <property type="match status" value="1"/>
</dbReference>
<dbReference type="Gene3D" id="1.10.150.240">
    <property type="entry name" value="Putative phosphatase, domain 2"/>
    <property type="match status" value="1"/>
</dbReference>
<dbReference type="GO" id="GO:0006281">
    <property type="term" value="P:DNA repair"/>
    <property type="evidence" value="ECO:0007669"/>
    <property type="project" value="TreeGrafter"/>
</dbReference>
<dbReference type="RefSeq" id="WP_183277649.1">
    <property type="nucleotide sequence ID" value="NZ_BLZR01000001.1"/>
</dbReference>
<dbReference type="SUPFAM" id="SSF56784">
    <property type="entry name" value="HAD-like"/>
    <property type="match status" value="1"/>
</dbReference>
<dbReference type="EMBL" id="BLZR01000001">
    <property type="protein sequence ID" value="GFP76205.1"/>
    <property type="molecule type" value="Genomic_DNA"/>
</dbReference>
<dbReference type="Gene3D" id="3.40.50.1000">
    <property type="entry name" value="HAD superfamily/HAD-like"/>
    <property type="match status" value="1"/>
</dbReference>
<gene>
    <name evidence="1" type="ORF">bsdtw1_02306</name>
</gene>
<dbReference type="InterPro" id="IPR036412">
    <property type="entry name" value="HAD-like_sf"/>
</dbReference>
<dbReference type="AlphaFoldDB" id="A0A6V8SI67"/>
<dbReference type="Proteomes" id="UP000580568">
    <property type="component" value="Unassembled WGS sequence"/>
</dbReference>
<dbReference type="InterPro" id="IPR023198">
    <property type="entry name" value="PGP-like_dom2"/>
</dbReference>
<evidence type="ECO:0000313" key="1">
    <source>
        <dbReference type="EMBL" id="GFP76205.1"/>
    </source>
</evidence>
<dbReference type="InterPro" id="IPR023214">
    <property type="entry name" value="HAD_sf"/>
</dbReference>
<dbReference type="SFLD" id="SFLDG01129">
    <property type="entry name" value="C1.5:_HAD__Beta-PGM__Phosphata"/>
    <property type="match status" value="1"/>
</dbReference>
<dbReference type="InterPro" id="IPR041492">
    <property type="entry name" value="HAD_2"/>
</dbReference>
<evidence type="ECO:0000313" key="2">
    <source>
        <dbReference type="Proteomes" id="UP000580568"/>
    </source>
</evidence>
<dbReference type="InterPro" id="IPR006439">
    <property type="entry name" value="HAD-SF_hydro_IA"/>
</dbReference>
<dbReference type="SFLD" id="SFLDS00003">
    <property type="entry name" value="Haloacid_Dehalogenase"/>
    <property type="match status" value="1"/>
</dbReference>
<protein>
    <submittedName>
        <fullName evidence="1">Phosphoglycolate phosphatase</fullName>
    </submittedName>
</protein>
<accession>A0A6V8SI67</accession>
<dbReference type="InterPro" id="IPR050155">
    <property type="entry name" value="HAD-like_hydrolase_sf"/>
</dbReference>
<sequence length="208" mass="23787">MKIDSIIFDLDGTLWDSTQGVTDAFNEIISNTKITHKITVEDIKAIMGLSVLEIPLRLFPHLEHEQRTTLITACWANECKYLEEHGGSLFDKLEDTIQKLAKKYKLFIVSNCQVGYIEAFLKAHNLSEYFIDYENAERTGLTKGENIKLVVERNNLKNPIYVGDTQWDMEATRFAGIPFVFASYGFGQVDDFDYKIDCIDQLLGLDNN</sequence>
<dbReference type="PANTHER" id="PTHR43434:SF1">
    <property type="entry name" value="PHOSPHOGLYCOLATE PHOSPHATASE"/>
    <property type="match status" value="1"/>
</dbReference>
<comment type="caution">
    <text evidence="1">The sequence shown here is derived from an EMBL/GenBank/DDBJ whole genome shotgun (WGS) entry which is preliminary data.</text>
</comment>
<reference evidence="1 2" key="1">
    <citation type="submission" date="2020-07" db="EMBL/GenBank/DDBJ databases">
        <title>A new beta-1,3-glucan-decomposing anaerobic bacterium isolated from anoxic soil subjected to biological soil disinfestation.</title>
        <authorList>
            <person name="Ueki A."/>
            <person name="Tonouchi A."/>
        </authorList>
    </citation>
    <scope>NUCLEOTIDE SEQUENCE [LARGE SCALE GENOMIC DNA]</scope>
    <source>
        <strain evidence="1 2">TW1</strain>
    </source>
</reference>
<proteinExistence type="predicted"/>
<dbReference type="NCBIfam" id="TIGR01549">
    <property type="entry name" value="HAD-SF-IA-v1"/>
    <property type="match status" value="1"/>
</dbReference>
<dbReference type="PANTHER" id="PTHR43434">
    <property type="entry name" value="PHOSPHOGLYCOLATE PHOSPHATASE"/>
    <property type="match status" value="1"/>
</dbReference>